<evidence type="ECO:0000259" key="8">
    <source>
        <dbReference type="Pfam" id="PF07715"/>
    </source>
</evidence>
<reference evidence="9 10" key="1">
    <citation type="submission" date="2019-02" db="EMBL/GenBank/DDBJ databases">
        <title>Prokaryotic population dynamics and viral predation in marine succession experiment using metagenomics: the confinement effect.</title>
        <authorList>
            <person name="Haro-Moreno J.M."/>
            <person name="Rodriguez-Valera F."/>
            <person name="Lopez-Perez M."/>
        </authorList>
    </citation>
    <scope>NUCLEOTIDE SEQUENCE [LARGE SCALE GENOMIC DNA]</scope>
    <source>
        <strain evidence="9">MED-G158</strain>
    </source>
</reference>
<feature type="chain" id="PRO_5022135773" description="TonB-dependent receptor plug domain-containing protein" evidence="6">
    <location>
        <begin position="37"/>
        <end position="732"/>
    </location>
</feature>
<evidence type="ECO:0000256" key="6">
    <source>
        <dbReference type="SAM" id="SignalP"/>
    </source>
</evidence>
<evidence type="ECO:0000313" key="10">
    <source>
        <dbReference type="Proteomes" id="UP000320404"/>
    </source>
</evidence>
<dbReference type="Pfam" id="PF07715">
    <property type="entry name" value="Plug"/>
    <property type="match status" value="1"/>
</dbReference>
<proteinExistence type="inferred from homology"/>
<name>A0A520S6Q2_9GAMM</name>
<evidence type="ECO:0000313" key="9">
    <source>
        <dbReference type="EMBL" id="RZO78150.1"/>
    </source>
</evidence>
<dbReference type="SUPFAM" id="SSF56935">
    <property type="entry name" value="Porins"/>
    <property type="match status" value="1"/>
</dbReference>
<evidence type="ECO:0000256" key="1">
    <source>
        <dbReference type="ARBA" id="ARBA00004442"/>
    </source>
</evidence>
<feature type="signal peptide" evidence="6">
    <location>
        <begin position="1"/>
        <end position="36"/>
    </location>
</feature>
<evidence type="ECO:0000256" key="3">
    <source>
        <dbReference type="ARBA" id="ARBA00023237"/>
    </source>
</evidence>
<dbReference type="EMBL" id="SHAH01000005">
    <property type="protein sequence ID" value="RZO78150.1"/>
    <property type="molecule type" value="Genomic_DNA"/>
</dbReference>
<evidence type="ECO:0000256" key="2">
    <source>
        <dbReference type="ARBA" id="ARBA00023136"/>
    </source>
</evidence>
<gene>
    <name evidence="9" type="ORF">EVA69_00840</name>
</gene>
<feature type="region of interest" description="Disordered" evidence="5">
    <location>
        <begin position="67"/>
        <end position="94"/>
    </location>
</feature>
<dbReference type="Proteomes" id="UP000320404">
    <property type="component" value="Unassembled WGS sequence"/>
</dbReference>
<keyword evidence="3" id="KW-0998">Cell outer membrane</keyword>
<feature type="compositionally biased region" description="Gly residues" evidence="5">
    <location>
        <begin position="72"/>
        <end position="94"/>
    </location>
</feature>
<evidence type="ECO:0000256" key="4">
    <source>
        <dbReference type="RuleBase" id="RU003357"/>
    </source>
</evidence>
<dbReference type="Gene3D" id="2.170.130.10">
    <property type="entry name" value="TonB-dependent receptor, plug domain"/>
    <property type="match status" value="1"/>
</dbReference>
<dbReference type="InterPro" id="IPR000531">
    <property type="entry name" value="Beta-barrel_TonB"/>
</dbReference>
<accession>A0A520S6Q2</accession>
<evidence type="ECO:0000259" key="7">
    <source>
        <dbReference type="Pfam" id="PF00593"/>
    </source>
</evidence>
<organism evidence="9 10">
    <name type="scientific">OM182 bacterium</name>
    <dbReference type="NCBI Taxonomy" id="2510334"/>
    <lineage>
        <taxon>Bacteria</taxon>
        <taxon>Pseudomonadati</taxon>
        <taxon>Pseudomonadota</taxon>
        <taxon>Gammaproteobacteria</taxon>
        <taxon>OMG group</taxon>
        <taxon>OM182 clade</taxon>
    </lineage>
</organism>
<comment type="caution">
    <text evidence="9">The sequence shown here is derived from an EMBL/GenBank/DDBJ whole genome shotgun (WGS) entry which is preliminary data.</text>
</comment>
<keyword evidence="2 4" id="KW-0472">Membrane</keyword>
<feature type="domain" description="TonB-dependent receptor-like beta-barrel" evidence="7">
    <location>
        <begin position="261"/>
        <end position="646"/>
    </location>
</feature>
<dbReference type="AlphaFoldDB" id="A0A520S6Q2"/>
<dbReference type="Pfam" id="PF00593">
    <property type="entry name" value="TonB_dep_Rec_b-barrel"/>
    <property type="match status" value="1"/>
</dbReference>
<feature type="domain" description="TonB-dependent receptor plug" evidence="8">
    <location>
        <begin position="44"/>
        <end position="141"/>
    </location>
</feature>
<comment type="subcellular location">
    <subcellularLocation>
        <location evidence="1 4">Cell outer membrane</location>
    </subcellularLocation>
</comment>
<dbReference type="InterPro" id="IPR012910">
    <property type="entry name" value="Plug_dom"/>
</dbReference>
<dbReference type="Gene3D" id="2.40.170.20">
    <property type="entry name" value="TonB-dependent receptor, beta-barrel domain"/>
    <property type="match status" value="1"/>
</dbReference>
<keyword evidence="6" id="KW-0732">Signal</keyword>
<sequence>MGFLTRIKSLGGKWLPLAASCCLASVAAFIPVATLAQDTVGDGSTVVYAADYFAEWQPITASDMLARIPGQDAGGPGRGGPSGFSGSPTRGGRGLGSGAGATEILINGKRTAGKNNSTQQMLQRIASSQVQEIQIIRGTSGDLDVRGSGQVINVVLFEELSSTSFSYQGQVNYSQDDTIQPGGTFAVNGQNGALDYTVTLRSAPRYRNSLNNESSILGDFSPNDTVIEEVTVDGVNNELSFNLAYALSSNSTLQVNGLLAQRDAPVGIDRVTTNLRTVPVGLLVEREDNPNPRNNWETGFDYEYEFNNGSRFKLLGIANQDDNERTRQRYQRFGDNTEELNLFLDLNAITEERIIRGSYTFDIFDGHSIEVGAERAQTTLDSALALGLKSDSGSPSDAVGGLVPVNLSNANSTVEEIRYEPFAIHNWRINPKLTLESTLLYETSEINQTGDVLNSRSFDFIKPKVDVRYDITPTFQVRGSIERIVNQLSFSDFVAANDEQDNDAATLRGNAELRQQTQWRYTLNTEYRLPNDLGVLSAEFFYADHQDVIDWIDVSTSEDNLASVNGNLGDGVEYGTNINASIRMGMIGMPNLLVNSTLSLQDSEVTDPFDGRKRRFRVYQRGRFTLTTRHDIPEWRFNWGTQYFDRIDGSMFQYDIRDFEFTVGEPFYGVFAEIRDRRGITYRLDVRQLTDGSQCRERWRYDGRRSDGVLSELEYRCTHGGTQPSLTITGNF</sequence>
<dbReference type="InterPro" id="IPR037066">
    <property type="entry name" value="Plug_dom_sf"/>
</dbReference>
<evidence type="ECO:0000256" key="5">
    <source>
        <dbReference type="SAM" id="MobiDB-lite"/>
    </source>
</evidence>
<evidence type="ECO:0008006" key="11">
    <source>
        <dbReference type="Google" id="ProtNLM"/>
    </source>
</evidence>
<dbReference type="InterPro" id="IPR036942">
    <property type="entry name" value="Beta-barrel_TonB_sf"/>
</dbReference>
<dbReference type="GO" id="GO:0009279">
    <property type="term" value="C:cell outer membrane"/>
    <property type="evidence" value="ECO:0007669"/>
    <property type="project" value="UniProtKB-SubCell"/>
</dbReference>
<keyword evidence="4" id="KW-0798">TonB box</keyword>
<comment type="similarity">
    <text evidence="4">Belongs to the TonB-dependent receptor family.</text>
</comment>
<protein>
    <recommendedName>
        <fullName evidence="11">TonB-dependent receptor plug domain-containing protein</fullName>
    </recommendedName>
</protein>